<gene>
    <name evidence="1" type="ORF">KSF_011270</name>
</gene>
<evidence type="ECO:0000313" key="1">
    <source>
        <dbReference type="EMBL" id="GHO91079.1"/>
    </source>
</evidence>
<name>A0A8J3I900_9CHLR</name>
<organism evidence="1 2">
    <name type="scientific">Reticulibacter mediterranei</name>
    <dbReference type="NCBI Taxonomy" id="2778369"/>
    <lineage>
        <taxon>Bacteria</taxon>
        <taxon>Bacillati</taxon>
        <taxon>Chloroflexota</taxon>
        <taxon>Ktedonobacteria</taxon>
        <taxon>Ktedonobacterales</taxon>
        <taxon>Reticulibacteraceae</taxon>
        <taxon>Reticulibacter</taxon>
    </lineage>
</organism>
<protein>
    <submittedName>
        <fullName evidence="1">Enediyne biosynthesis protein</fullName>
    </submittedName>
</protein>
<dbReference type="AlphaFoldDB" id="A0A8J3I900"/>
<dbReference type="Proteomes" id="UP000597444">
    <property type="component" value="Unassembled WGS sequence"/>
</dbReference>
<proteinExistence type="predicted"/>
<dbReference type="InterPro" id="IPR012964">
    <property type="entry name" value="DUF1702"/>
</dbReference>
<accession>A0A8J3I900</accession>
<sequence length="320" mass="36136">MLFSTKGLLEKFLKIPPEETDFTRRGFHTGAFSTQEQLERSASTFILGYHTALSSDSNKMLAVQLEQIDRELRGFAYEGAGMGLALLDFLFPWKKRFLPFTRLEGNAHIYMLYVGWGWTMGRLPRKHIKTTKRTPYDPLLSWLAYDGYGFHEGYFSWKQTLLRQRWPFTLPQGYARRAFDQGLGRSLWFVGGGDISYIADCIRAFSSIRQPDLWSGVGLACTYAGGVTAEKIQQLCEVSASFHSHLAQGAAFATKARQRAGNLGAHTRLASDIICGLPTEEIVHLVDSSLNNLPPGRLEPAFELWRQRIRASFDIPVASR</sequence>
<dbReference type="EMBL" id="BNJK01000001">
    <property type="protein sequence ID" value="GHO91079.1"/>
    <property type="molecule type" value="Genomic_DNA"/>
</dbReference>
<dbReference type="Pfam" id="PF08012">
    <property type="entry name" value="DUF1702"/>
    <property type="match status" value="1"/>
</dbReference>
<evidence type="ECO:0000313" key="2">
    <source>
        <dbReference type="Proteomes" id="UP000597444"/>
    </source>
</evidence>
<reference evidence="1" key="1">
    <citation type="submission" date="2020-10" db="EMBL/GenBank/DDBJ databases">
        <title>Taxonomic study of unclassified bacteria belonging to the class Ktedonobacteria.</title>
        <authorList>
            <person name="Yabe S."/>
            <person name="Wang C.M."/>
            <person name="Zheng Y."/>
            <person name="Sakai Y."/>
            <person name="Cavaletti L."/>
            <person name="Monciardini P."/>
            <person name="Donadio S."/>
        </authorList>
    </citation>
    <scope>NUCLEOTIDE SEQUENCE</scope>
    <source>
        <strain evidence="1">ID150040</strain>
    </source>
</reference>
<dbReference type="RefSeq" id="WP_220201999.1">
    <property type="nucleotide sequence ID" value="NZ_BNJK01000001.1"/>
</dbReference>
<keyword evidence="2" id="KW-1185">Reference proteome</keyword>
<comment type="caution">
    <text evidence="1">The sequence shown here is derived from an EMBL/GenBank/DDBJ whole genome shotgun (WGS) entry which is preliminary data.</text>
</comment>